<proteinExistence type="predicted"/>
<accession>A0A1E5BF51</accession>
<dbReference type="eggNOG" id="COG4967">
    <property type="taxonomic scope" value="Bacteria"/>
</dbReference>
<gene>
    <name evidence="2" type="ORF">A1QO_07815</name>
</gene>
<dbReference type="OrthoDB" id="5829918at2"/>
<sequence length="137" mass="15495">MITKHQGFSLIEVMIAFVLIGISSLGLVKLQTMVESQAEEAKNRLGALYLMETKFEGFRQRGVSSASHSYSFQDVHNECNAMIEKSATSAIQLTCESELLLTDTVSSIILKAYWLDRFNKKKQLELITMISKYSEFD</sequence>
<dbReference type="NCBIfam" id="TIGR02532">
    <property type="entry name" value="IV_pilin_GFxxxE"/>
    <property type="match status" value="1"/>
</dbReference>
<keyword evidence="1" id="KW-1133">Transmembrane helix</keyword>
<organism evidence="2 3">
    <name type="scientific">Vibrio genomosp. F10 str. ZF-129</name>
    <dbReference type="NCBI Taxonomy" id="1187848"/>
    <lineage>
        <taxon>Bacteria</taxon>
        <taxon>Pseudomonadati</taxon>
        <taxon>Pseudomonadota</taxon>
        <taxon>Gammaproteobacteria</taxon>
        <taxon>Vibrionales</taxon>
        <taxon>Vibrionaceae</taxon>
        <taxon>Vibrio</taxon>
    </lineage>
</organism>
<dbReference type="Pfam" id="PF07963">
    <property type="entry name" value="N_methyl"/>
    <property type="match status" value="1"/>
</dbReference>
<dbReference type="STRING" id="1187848.A1QO_07815"/>
<feature type="transmembrane region" description="Helical" evidence="1">
    <location>
        <begin position="6"/>
        <end position="28"/>
    </location>
</feature>
<dbReference type="InterPro" id="IPR012902">
    <property type="entry name" value="N_methyl_site"/>
</dbReference>
<protein>
    <submittedName>
        <fullName evidence="2">Prepilin-type N-terminal cleavage/methylation domain-containing protein</fullName>
    </submittedName>
</protein>
<dbReference type="RefSeq" id="WP_017041479.1">
    <property type="nucleotide sequence ID" value="NZ_AJYQ02000091.1"/>
</dbReference>
<dbReference type="PROSITE" id="PS00409">
    <property type="entry name" value="PROKAR_NTER_METHYL"/>
    <property type="match status" value="1"/>
</dbReference>
<evidence type="ECO:0000313" key="2">
    <source>
        <dbReference type="EMBL" id="OEE34417.1"/>
    </source>
</evidence>
<evidence type="ECO:0000256" key="1">
    <source>
        <dbReference type="SAM" id="Phobius"/>
    </source>
</evidence>
<keyword evidence="1" id="KW-0812">Transmembrane</keyword>
<dbReference type="Proteomes" id="UP000094741">
    <property type="component" value="Unassembled WGS sequence"/>
</dbReference>
<keyword evidence="1" id="KW-0472">Membrane</keyword>
<dbReference type="EMBL" id="AJYQ02000091">
    <property type="protein sequence ID" value="OEE34417.1"/>
    <property type="molecule type" value="Genomic_DNA"/>
</dbReference>
<dbReference type="AlphaFoldDB" id="A0A1E5BF51"/>
<reference evidence="2 3" key="1">
    <citation type="journal article" date="2012" name="Science">
        <title>Ecological populations of bacteria act as socially cohesive units of antibiotic production and resistance.</title>
        <authorList>
            <person name="Cordero O.X."/>
            <person name="Wildschutte H."/>
            <person name="Kirkup B."/>
            <person name="Proehl S."/>
            <person name="Ngo L."/>
            <person name="Hussain F."/>
            <person name="Le Roux F."/>
            <person name="Mincer T."/>
            <person name="Polz M.F."/>
        </authorList>
    </citation>
    <scope>NUCLEOTIDE SEQUENCE [LARGE SCALE GENOMIC DNA]</scope>
    <source>
        <strain evidence="2 3">ZF-129</strain>
    </source>
</reference>
<evidence type="ECO:0000313" key="3">
    <source>
        <dbReference type="Proteomes" id="UP000094741"/>
    </source>
</evidence>
<name>A0A1E5BF51_9VIBR</name>
<comment type="caution">
    <text evidence="2">The sequence shown here is derived from an EMBL/GenBank/DDBJ whole genome shotgun (WGS) entry which is preliminary data.</text>
</comment>